<evidence type="ECO:0000313" key="4">
    <source>
        <dbReference type="RefSeq" id="XP_017329137.1"/>
    </source>
</evidence>
<reference evidence="4" key="2">
    <citation type="submission" date="2025-08" db="UniProtKB">
        <authorList>
            <consortium name="RefSeq"/>
        </authorList>
    </citation>
    <scope>IDENTIFICATION</scope>
    <source>
        <tissue evidence="4">Blood</tissue>
    </source>
</reference>
<organism evidence="3 4">
    <name type="scientific">Ictalurus punctatus</name>
    <name type="common">Channel catfish</name>
    <name type="synonym">Silurus punctatus</name>
    <dbReference type="NCBI Taxonomy" id="7998"/>
    <lineage>
        <taxon>Eukaryota</taxon>
        <taxon>Metazoa</taxon>
        <taxon>Chordata</taxon>
        <taxon>Craniata</taxon>
        <taxon>Vertebrata</taxon>
        <taxon>Euteleostomi</taxon>
        <taxon>Actinopterygii</taxon>
        <taxon>Neopterygii</taxon>
        <taxon>Teleostei</taxon>
        <taxon>Ostariophysi</taxon>
        <taxon>Siluriformes</taxon>
        <taxon>Ictaluridae</taxon>
        <taxon>Ictalurus</taxon>
    </lineage>
</organism>
<dbReference type="Proteomes" id="UP000221080">
    <property type="component" value="Chromosome 8"/>
</dbReference>
<keyword evidence="1" id="KW-0472">Membrane</keyword>
<dbReference type="GO" id="GO:0008089">
    <property type="term" value="P:anterograde axonal transport"/>
    <property type="evidence" value="ECO:0007669"/>
    <property type="project" value="InterPro"/>
</dbReference>
<feature type="transmembrane region" description="Helical" evidence="1">
    <location>
        <begin position="46"/>
        <end position="64"/>
    </location>
</feature>
<dbReference type="GO" id="GO:0005739">
    <property type="term" value="C:mitochondrion"/>
    <property type="evidence" value="ECO:0007669"/>
    <property type="project" value="InterPro"/>
</dbReference>
<protein>
    <submittedName>
        <fullName evidence="4">Protein MGARP isoform X3</fullName>
    </submittedName>
</protein>
<dbReference type="Pfam" id="PF14962">
    <property type="entry name" value="AIF-MLS"/>
    <property type="match status" value="1"/>
</dbReference>
<dbReference type="RefSeq" id="XP_017329137.1">
    <property type="nucleotide sequence ID" value="XM_017473648.3"/>
</dbReference>
<dbReference type="OrthoDB" id="9950323at2759"/>
<dbReference type="PANTHER" id="PTHR22910">
    <property type="entry name" value="PROTEIN MGARP"/>
    <property type="match status" value="1"/>
</dbReference>
<evidence type="ECO:0000313" key="3">
    <source>
        <dbReference type="Proteomes" id="UP000221080"/>
    </source>
</evidence>
<keyword evidence="3" id="KW-1185">Reference proteome</keyword>
<dbReference type="AlphaFoldDB" id="A0A2D0RF22"/>
<dbReference type="InterPro" id="IPR032773">
    <property type="entry name" value="MGARP_N"/>
</dbReference>
<dbReference type="InterPro" id="IPR026093">
    <property type="entry name" value="MGARP"/>
</dbReference>
<dbReference type="GeneID" id="108268601"/>
<proteinExistence type="predicted"/>
<evidence type="ECO:0000256" key="1">
    <source>
        <dbReference type="SAM" id="Phobius"/>
    </source>
</evidence>
<accession>A0A2D0RF22</accession>
<name>A0A2D0RF22_ICTPU</name>
<dbReference type="CTD" id="100002196"/>
<feature type="domain" description="Protein MGARP N-terminal" evidence="2">
    <location>
        <begin position="21"/>
        <end position="91"/>
    </location>
</feature>
<gene>
    <name evidence="4" type="primary">mgarpa</name>
</gene>
<evidence type="ECO:0000259" key="2">
    <source>
        <dbReference type="Pfam" id="PF14962"/>
    </source>
</evidence>
<keyword evidence="1" id="KW-0812">Transmembrane</keyword>
<reference evidence="3" key="1">
    <citation type="journal article" date="2016" name="Nat. Commun.">
        <title>The channel catfish genome sequence provides insights into the evolution of scale formation in teleosts.</title>
        <authorList>
            <person name="Liu Z."/>
            <person name="Liu S."/>
            <person name="Yao J."/>
            <person name="Bao L."/>
            <person name="Zhang J."/>
            <person name="Li Y."/>
            <person name="Jiang C."/>
            <person name="Sun L."/>
            <person name="Wang R."/>
            <person name="Zhang Y."/>
            <person name="Zhou T."/>
            <person name="Zeng Q."/>
            <person name="Fu Q."/>
            <person name="Gao S."/>
            <person name="Li N."/>
            <person name="Koren S."/>
            <person name="Jiang Y."/>
            <person name="Zimin A."/>
            <person name="Xu P."/>
            <person name="Phillippy A.M."/>
            <person name="Geng X."/>
            <person name="Song L."/>
            <person name="Sun F."/>
            <person name="Li C."/>
            <person name="Wang X."/>
            <person name="Chen A."/>
            <person name="Jin Y."/>
            <person name="Yuan Z."/>
            <person name="Yang Y."/>
            <person name="Tan S."/>
            <person name="Peatman E."/>
            <person name="Lu J."/>
            <person name="Qin Z."/>
            <person name="Dunham R."/>
            <person name="Li Z."/>
            <person name="Sonstegard T."/>
            <person name="Feng J."/>
            <person name="Danzmann R.G."/>
            <person name="Schroeder S."/>
            <person name="Scheffler B."/>
            <person name="Duke M.V."/>
            <person name="Ballard L."/>
            <person name="Kucuktas H."/>
            <person name="Kaltenboeck L."/>
            <person name="Liu H."/>
            <person name="Armbruster J."/>
            <person name="Xie Y."/>
            <person name="Kirby M.L."/>
            <person name="Tian Y."/>
            <person name="Flanagan M.E."/>
            <person name="Mu W."/>
            <person name="Waldbieser G.C."/>
        </authorList>
    </citation>
    <scope>NUCLEOTIDE SEQUENCE [LARGE SCALE GENOMIC DNA]</scope>
    <source>
        <strain evidence="3">SDA103</strain>
    </source>
</reference>
<dbReference type="PANTHER" id="PTHR22910:SF6">
    <property type="entry name" value="PROTEIN MGARP"/>
    <property type="match status" value="1"/>
</dbReference>
<dbReference type="GO" id="GO:1904115">
    <property type="term" value="C:axon cytoplasm"/>
    <property type="evidence" value="ECO:0007669"/>
    <property type="project" value="GOC"/>
</dbReference>
<sequence length="99" mass="11047">MYLCRAALQRFSPLARHSITQRAILYRDVVPQRLMSSVPGGSGENLIYVVLCGGAFAAAGAYVYRTVSTDSARFTDRVTEIEGRPKPEWKPKTWPAKKD</sequence>
<keyword evidence="1" id="KW-1133">Transmembrane helix</keyword>